<evidence type="ECO:0000313" key="1">
    <source>
        <dbReference type="EMBL" id="GFD60433.1"/>
    </source>
</evidence>
<protein>
    <submittedName>
        <fullName evidence="1">Uncharacterized protein</fullName>
    </submittedName>
</protein>
<proteinExistence type="predicted"/>
<accession>A0A699XMG8</accession>
<dbReference type="AlphaFoldDB" id="A0A699XMG8"/>
<dbReference type="EMBL" id="BKCJ011877606">
    <property type="protein sequence ID" value="GFD60433.1"/>
    <property type="molecule type" value="Genomic_DNA"/>
</dbReference>
<feature type="non-terminal residue" evidence="1">
    <location>
        <position position="1"/>
    </location>
</feature>
<comment type="caution">
    <text evidence="1">The sequence shown here is derived from an EMBL/GenBank/DDBJ whole genome shotgun (WGS) entry which is preliminary data.</text>
</comment>
<sequence length="80" mass="8522">WPGQLQPQPEIYLEFQLPALRGADGGGRCNEPRHTPSSCGVFFVGDVGGYDGSERGGSFNIDVADPAPSPANWLLSFSMP</sequence>
<gene>
    <name evidence="1" type="ORF">Tci_932402</name>
</gene>
<organism evidence="1">
    <name type="scientific">Tanacetum cinerariifolium</name>
    <name type="common">Dalmatian daisy</name>
    <name type="synonym">Chrysanthemum cinerariifolium</name>
    <dbReference type="NCBI Taxonomy" id="118510"/>
    <lineage>
        <taxon>Eukaryota</taxon>
        <taxon>Viridiplantae</taxon>
        <taxon>Streptophyta</taxon>
        <taxon>Embryophyta</taxon>
        <taxon>Tracheophyta</taxon>
        <taxon>Spermatophyta</taxon>
        <taxon>Magnoliopsida</taxon>
        <taxon>eudicotyledons</taxon>
        <taxon>Gunneridae</taxon>
        <taxon>Pentapetalae</taxon>
        <taxon>asterids</taxon>
        <taxon>campanulids</taxon>
        <taxon>Asterales</taxon>
        <taxon>Asteraceae</taxon>
        <taxon>Asteroideae</taxon>
        <taxon>Anthemideae</taxon>
        <taxon>Anthemidinae</taxon>
        <taxon>Tanacetum</taxon>
    </lineage>
</organism>
<name>A0A699XMG8_TANCI</name>
<feature type="non-terminal residue" evidence="1">
    <location>
        <position position="80"/>
    </location>
</feature>
<reference evidence="1" key="1">
    <citation type="journal article" date="2019" name="Sci. Rep.">
        <title>Draft genome of Tanacetum cinerariifolium, the natural source of mosquito coil.</title>
        <authorList>
            <person name="Yamashiro T."/>
            <person name="Shiraishi A."/>
            <person name="Satake H."/>
            <person name="Nakayama K."/>
        </authorList>
    </citation>
    <scope>NUCLEOTIDE SEQUENCE</scope>
</reference>